<feature type="signal peptide" evidence="1">
    <location>
        <begin position="1"/>
        <end position="26"/>
    </location>
</feature>
<gene>
    <name evidence="2" type="ORF">ABID21_002050</name>
</gene>
<accession>A0ABV2H5W7</accession>
<name>A0ABV2H5W7_9HYPH</name>
<dbReference type="InterPro" id="IPR052354">
    <property type="entry name" value="Cell_Wall_Dynamics_Protein"/>
</dbReference>
<dbReference type="Gene3D" id="2.30.30.40">
    <property type="entry name" value="SH3 Domains"/>
    <property type="match status" value="2"/>
</dbReference>
<dbReference type="InterPro" id="IPR010466">
    <property type="entry name" value="DUF1058"/>
</dbReference>
<feature type="chain" id="PRO_5045532256" evidence="1">
    <location>
        <begin position="27"/>
        <end position="177"/>
    </location>
</feature>
<protein>
    <submittedName>
        <fullName evidence="2">SH3-like domain-containing protein</fullName>
    </submittedName>
</protein>
<dbReference type="Proteomes" id="UP001549031">
    <property type="component" value="Unassembled WGS sequence"/>
</dbReference>
<proteinExistence type="predicted"/>
<dbReference type="Pfam" id="PF06347">
    <property type="entry name" value="SH3_4"/>
    <property type="match status" value="1"/>
</dbReference>
<reference evidence="2 3" key="1">
    <citation type="submission" date="2024-06" db="EMBL/GenBank/DDBJ databases">
        <title>Genomic Encyclopedia of Type Strains, Phase IV (KMG-IV): sequencing the most valuable type-strain genomes for metagenomic binning, comparative biology and taxonomic classification.</title>
        <authorList>
            <person name="Goeker M."/>
        </authorList>
    </citation>
    <scope>NUCLEOTIDE SEQUENCE [LARGE SCALE GENOMIC DNA]</scope>
    <source>
        <strain evidence="2 3">DSM 105042</strain>
    </source>
</reference>
<dbReference type="RefSeq" id="WP_247243941.1">
    <property type="nucleotide sequence ID" value="NZ_JALJRA010000007.1"/>
</dbReference>
<sequence length="177" mass="19540">MPTLPQRASKPFFLLFHIALSALAPAAFPTSGTADAQVVSGEEHCVVNIRADDVLNVRRQPSAKASIASRLRHNDCGVIVTGACHGDWCPVEARHDTGWVHSRYISMVSPSLYCVTGVSSNDRLNLRRWPSPQSQVVTTLPPNQCDIAFLPYATDGWQKVRVEGWEGWVDRRFVSGQ</sequence>
<dbReference type="PANTHER" id="PTHR34408:SF1">
    <property type="entry name" value="GLYCOSYL HYDROLASE FAMILY 19 DOMAIN-CONTAINING PROTEIN HI_1415"/>
    <property type="match status" value="1"/>
</dbReference>
<comment type="caution">
    <text evidence="2">The sequence shown here is derived from an EMBL/GenBank/DDBJ whole genome shotgun (WGS) entry which is preliminary data.</text>
</comment>
<evidence type="ECO:0000313" key="3">
    <source>
        <dbReference type="Proteomes" id="UP001549031"/>
    </source>
</evidence>
<organism evidence="2 3">
    <name type="scientific">Pseudorhizobium tarimense</name>
    <dbReference type="NCBI Taxonomy" id="1079109"/>
    <lineage>
        <taxon>Bacteria</taxon>
        <taxon>Pseudomonadati</taxon>
        <taxon>Pseudomonadota</taxon>
        <taxon>Alphaproteobacteria</taxon>
        <taxon>Hyphomicrobiales</taxon>
        <taxon>Rhizobiaceae</taxon>
        <taxon>Rhizobium/Agrobacterium group</taxon>
        <taxon>Pseudorhizobium</taxon>
    </lineage>
</organism>
<evidence type="ECO:0000313" key="2">
    <source>
        <dbReference type="EMBL" id="MET3585935.1"/>
    </source>
</evidence>
<evidence type="ECO:0000256" key="1">
    <source>
        <dbReference type="SAM" id="SignalP"/>
    </source>
</evidence>
<dbReference type="PANTHER" id="PTHR34408">
    <property type="entry name" value="FAMILY PROTEIN, PUTATIVE-RELATED"/>
    <property type="match status" value="1"/>
</dbReference>
<dbReference type="EMBL" id="JBEPLJ010000007">
    <property type="protein sequence ID" value="MET3585935.1"/>
    <property type="molecule type" value="Genomic_DNA"/>
</dbReference>
<keyword evidence="1" id="KW-0732">Signal</keyword>
<keyword evidence="3" id="KW-1185">Reference proteome</keyword>